<name>A0A0U2W7P3_9BACL</name>
<organism evidence="1 2">
    <name type="scientific">Paenibacillus naphthalenovorans</name>
    <dbReference type="NCBI Taxonomy" id="162209"/>
    <lineage>
        <taxon>Bacteria</taxon>
        <taxon>Bacillati</taxon>
        <taxon>Bacillota</taxon>
        <taxon>Bacilli</taxon>
        <taxon>Bacillales</taxon>
        <taxon>Paenibacillaceae</taxon>
        <taxon>Paenibacillus</taxon>
    </lineage>
</organism>
<dbReference type="PATRIC" id="fig|162209.4.peg.3359"/>
<evidence type="ECO:0000313" key="1">
    <source>
        <dbReference type="EMBL" id="ALS23509.1"/>
    </source>
</evidence>
<dbReference type="Gene3D" id="3.40.630.30">
    <property type="match status" value="1"/>
</dbReference>
<dbReference type="InterPro" id="IPR016181">
    <property type="entry name" value="Acyl_CoA_acyltransferase"/>
</dbReference>
<dbReference type="RefSeq" id="WP_054818678.1">
    <property type="nucleotide sequence ID" value="NZ_BJCS01000017.1"/>
</dbReference>
<sequence length="95" mass="10569">MKIALHNELPGEAQFQQLIDSVSAHSGQSGEFSYESYSHSDRVIAAYDQGRLVGLGRLVDADQSRIEITVLPGYQGREIEGYMRKLLTAHSFCHS</sequence>
<protein>
    <submittedName>
        <fullName evidence="1">Uncharacterized protein</fullName>
    </submittedName>
</protein>
<dbReference type="AlphaFoldDB" id="A0A0U2W7P3"/>
<dbReference type="OrthoDB" id="2617175at2"/>
<keyword evidence="2" id="KW-1185">Reference proteome</keyword>
<dbReference type="SUPFAM" id="SSF55729">
    <property type="entry name" value="Acyl-CoA N-acyltransferases (Nat)"/>
    <property type="match status" value="1"/>
</dbReference>
<dbReference type="STRING" id="162209.IJ22_31390"/>
<reference evidence="1 2" key="2">
    <citation type="journal article" date="2016" name="Genome Announc.">
        <title>Complete Genome Sequences of Two Interactive Moderate Thermophiles, Paenibacillus napthalenovorans 32O-Y and Paenibacillus sp. 32O-W.</title>
        <authorList>
            <person name="Butler R.R.III."/>
            <person name="Wang J."/>
            <person name="Stark B.C."/>
            <person name="Pombert J.F."/>
        </authorList>
    </citation>
    <scope>NUCLEOTIDE SEQUENCE [LARGE SCALE GENOMIC DNA]</scope>
    <source>
        <strain evidence="1 2">32O-Y</strain>
    </source>
</reference>
<accession>A0A0U2W7P3</accession>
<dbReference type="EMBL" id="CP013652">
    <property type="protein sequence ID" value="ALS23509.1"/>
    <property type="molecule type" value="Genomic_DNA"/>
</dbReference>
<gene>
    <name evidence="1" type="ORF">IJ22_31390</name>
</gene>
<reference evidence="2" key="1">
    <citation type="submission" date="2015-12" db="EMBL/GenBank/DDBJ databases">
        <title>Complete genome sequences of two moderately thermophilic Paenibacillus species.</title>
        <authorList>
            <person name="Butler R.III."/>
            <person name="Wang J."/>
            <person name="Stark B.C."/>
            <person name="Pombert J.-F."/>
        </authorList>
    </citation>
    <scope>NUCLEOTIDE SEQUENCE [LARGE SCALE GENOMIC DNA]</scope>
    <source>
        <strain evidence="2">32O-Y</strain>
    </source>
</reference>
<evidence type="ECO:0000313" key="2">
    <source>
        <dbReference type="Proteomes" id="UP000061660"/>
    </source>
</evidence>
<proteinExistence type="predicted"/>
<dbReference type="KEGG" id="pnp:IJ22_31390"/>
<dbReference type="Proteomes" id="UP000061660">
    <property type="component" value="Chromosome"/>
</dbReference>